<dbReference type="eggNOG" id="COG5470">
    <property type="taxonomic scope" value="Bacteria"/>
</dbReference>
<evidence type="ECO:0000313" key="1">
    <source>
        <dbReference type="EMBL" id="ACU89307.1"/>
    </source>
</evidence>
<reference evidence="1 2" key="1">
    <citation type="journal article" date="2009" name="Stand. Genomic Sci.">
        <title>Complete genome sequence of Desulfomicrobium baculatum type strain (X).</title>
        <authorList>
            <person name="Copeland A."/>
            <person name="Spring S."/>
            <person name="Goker M."/>
            <person name="Schneider S."/>
            <person name="Lapidus A."/>
            <person name="Del Rio T.G."/>
            <person name="Tice H."/>
            <person name="Cheng J.F."/>
            <person name="Chen F."/>
            <person name="Nolan M."/>
            <person name="Bruce D."/>
            <person name="Goodwin L."/>
            <person name="Pitluck S."/>
            <person name="Ivanova N."/>
            <person name="Mavrommatis K."/>
            <person name="Ovchinnikova G."/>
            <person name="Pati A."/>
            <person name="Chen A."/>
            <person name="Palaniappan K."/>
            <person name="Land M."/>
            <person name="Hauser L."/>
            <person name="Chang Y.J."/>
            <person name="Jeffries C.C."/>
            <person name="Meincke L."/>
            <person name="Sims D."/>
            <person name="Brettin T."/>
            <person name="Detter J.C."/>
            <person name="Han C."/>
            <person name="Chain P."/>
            <person name="Bristow J."/>
            <person name="Eisen J.A."/>
            <person name="Markowitz V."/>
            <person name="Hugenholtz P."/>
            <person name="Kyrpides N.C."/>
            <person name="Klenk H.P."/>
            <person name="Lucas S."/>
        </authorList>
    </citation>
    <scope>NUCLEOTIDE SEQUENCE [LARGE SCALE GENOMIC DNA]</scope>
    <source>
        <strain evidence="2">DSM 4028 / VKM B-1378 / X</strain>
    </source>
</reference>
<dbReference type="HOGENOM" id="CLU_2154265_0_0_7"/>
<proteinExistence type="predicted"/>
<keyword evidence="2" id="KW-1185">Reference proteome</keyword>
<dbReference type="Proteomes" id="UP000002216">
    <property type="component" value="Chromosome"/>
</dbReference>
<gene>
    <name evidence="1" type="ordered locus">Dbac_1204</name>
</gene>
<organism evidence="1 2">
    <name type="scientific">Desulfomicrobium baculatum (strain DSM 4028 / VKM B-1378 / X)</name>
    <name type="common">Desulfovibrio baculatus</name>
    <dbReference type="NCBI Taxonomy" id="525897"/>
    <lineage>
        <taxon>Bacteria</taxon>
        <taxon>Pseudomonadati</taxon>
        <taxon>Thermodesulfobacteriota</taxon>
        <taxon>Desulfovibrionia</taxon>
        <taxon>Desulfovibrionales</taxon>
        <taxon>Desulfomicrobiaceae</taxon>
        <taxon>Desulfomicrobium</taxon>
    </lineage>
</organism>
<dbReference type="EMBL" id="CP001629">
    <property type="protein sequence ID" value="ACU89307.1"/>
    <property type="molecule type" value="Genomic_DNA"/>
</dbReference>
<dbReference type="AlphaFoldDB" id="C7LRG1"/>
<protein>
    <submittedName>
        <fullName evidence="1">Uncharacterized protein</fullName>
    </submittedName>
</protein>
<dbReference type="KEGG" id="dba:Dbac_1204"/>
<accession>C7LRG1</accession>
<evidence type="ECO:0000313" key="2">
    <source>
        <dbReference type="Proteomes" id="UP000002216"/>
    </source>
</evidence>
<dbReference type="RefSeq" id="WP_015773403.1">
    <property type="nucleotide sequence ID" value="NC_013173.1"/>
</dbReference>
<name>C7LRG1_DESBD</name>
<sequence>MITCYLKFNNENFNMNNLKNNLKNNFMMLISLIENCGGEHHGYFFSSEHKEKVVLHMFTFPTLVEYEEYRLNSLTNIERIVAPSRKQAVCRPGDWERQDLVIFENLQCIVN</sequence>
<dbReference type="OrthoDB" id="9798776at2"/>